<evidence type="ECO:0000313" key="7">
    <source>
        <dbReference type="EMBL" id="EOA91926.1"/>
    </source>
</evidence>
<dbReference type="InterPro" id="IPR036259">
    <property type="entry name" value="MFS_trans_sf"/>
</dbReference>
<evidence type="ECO:0000256" key="5">
    <source>
        <dbReference type="SAM" id="Phobius"/>
    </source>
</evidence>
<dbReference type="Gene3D" id="1.20.1250.20">
    <property type="entry name" value="MFS general substrate transporter like domains"/>
    <property type="match status" value="1"/>
</dbReference>
<dbReference type="RefSeq" id="XP_008020934.1">
    <property type="nucleotide sequence ID" value="XM_008022743.1"/>
</dbReference>
<feature type="transmembrane region" description="Helical" evidence="5">
    <location>
        <begin position="228"/>
        <end position="246"/>
    </location>
</feature>
<keyword evidence="3 5" id="KW-1133">Transmembrane helix</keyword>
<comment type="subcellular location">
    <subcellularLocation>
        <location evidence="1">Membrane</location>
        <topology evidence="1">Multi-pass membrane protein</topology>
    </subcellularLocation>
</comment>
<protein>
    <recommendedName>
        <fullName evidence="6">Major facilitator superfamily (MFS) profile domain-containing protein</fullName>
    </recommendedName>
</protein>
<feature type="transmembrane region" description="Helical" evidence="5">
    <location>
        <begin position="70"/>
        <end position="89"/>
    </location>
</feature>
<dbReference type="Pfam" id="PF07690">
    <property type="entry name" value="MFS_1"/>
    <property type="match status" value="1"/>
</dbReference>
<evidence type="ECO:0000256" key="4">
    <source>
        <dbReference type="ARBA" id="ARBA00023136"/>
    </source>
</evidence>
<evidence type="ECO:0000313" key="8">
    <source>
        <dbReference type="Proteomes" id="UP000016935"/>
    </source>
</evidence>
<evidence type="ECO:0000256" key="3">
    <source>
        <dbReference type="ARBA" id="ARBA00022989"/>
    </source>
</evidence>
<organism evidence="7 8">
    <name type="scientific">Exserohilum turcicum (strain 28A)</name>
    <name type="common">Northern leaf blight fungus</name>
    <name type="synonym">Setosphaeria turcica</name>
    <dbReference type="NCBI Taxonomy" id="671987"/>
    <lineage>
        <taxon>Eukaryota</taxon>
        <taxon>Fungi</taxon>
        <taxon>Dikarya</taxon>
        <taxon>Ascomycota</taxon>
        <taxon>Pezizomycotina</taxon>
        <taxon>Dothideomycetes</taxon>
        <taxon>Pleosporomycetidae</taxon>
        <taxon>Pleosporales</taxon>
        <taxon>Pleosporineae</taxon>
        <taxon>Pleosporaceae</taxon>
        <taxon>Exserohilum</taxon>
    </lineage>
</organism>
<keyword evidence="2 5" id="KW-0812">Transmembrane</keyword>
<dbReference type="OrthoDB" id="2585655at2759"/>
<name>R0J5A5_EXST2</name>
<feature type="domain" description="Major facilitator superfamily (MFS) profile" evidence="6">
    <location>
        <begin position="71"/>
        <end position="527"/>
    </location>
</feature>
<feature type="transmembrane region" description="Helical" evidence="5">
    <location>
        <begin position="374"/>
        <end position="395"/>
    </location>
</feature>
<dbReference type="EMBL" id="KB908481">
    <property type="protein sequence ID" value="EOA91926.1"/>
    <property type="molecule type" value="Genomic_DNA"/>
</dbReference>
<dbReference type="PANTHER" id="PTHR23502">
    <property type="entry name" value="MAJOR FACILITATOR SUPERFAMILY"/>
    <property type="match status" value="1"/>
</dbReference>
<feature type="transmembrane region" description="Helical" evidence="5">
    <location>
        <begin position="200"/>
        <end position="222"/>
    </location>
</feature>
<dbReference type="SUPFAM" id="SSF103473">
    <property type="entry name" value="MFS general substrate transporter"/>
    <property type="match status" value="1"/>
</dbReference>
<feature type="transmembrane region" description="Helical" evidence="5">
    <location>
        <begin position="474"/>
        <end position="492"/>
    </location>
</feature>
<feature type="transmembrane region" description="Helical" evidence="5">
    <location>
        <begin position="407"/>
        <end position="426"/>
    </location>
</feature>
<accession>R0J5A5</accession>
<dbReference type="GO" id="GO:0005886">
    <property type="term" value="C:plasma membrane"/>
    <property type="evidence" value="ECO:0007669"/>
    <property type="project" value="TreeGrafter"/>
</dbReference>
<reference evidence="7 8" key="2">
    <citation type="journal article" date="2013" name="PLoS Genet.">
        <title>Comparative genome structure, secondary metabolite, and effector coding capacity across Cochliobolus pathogens.</title>
        <authorList>
            <person name="Condon B.J."/>
            <person name="Leng Y."/>
            <person name="Wu D."/>
            <person name="Bushley K.E."/>
            <person name="Ohm R.A."/>
            <person name="Otillar R."/>
            <person name="Martin J."/>
            <person name="Schackwitz W."/>
            <person name="Grimwood J."/>
            <person name="MohdZainudin N."/>
            <person name="Xue C."/>
            <person name="Wang R."/>
            <person name="Manning V.A."/>
            <person name="Dhillon B."/>
            <person name="Tu Z.J."/>
            <person name="Steffenson B.J."/>
            <person name="Salamov A."/>
            <person name="Sun H."/>
            <person name="Lowry S."/>
            <person name="LaButti K."/>
            <person name="Han J."/>
            <person name="Copeland A."/>
            <person name="Lindquist E."/>
            <person name="Barry K."/>
            <person name="Schmutz J."/>
            <person name="Baker S.E."/>
            <person name="Ciuffetti L.M."/>
            <person name="Grigoriev I.V."/>
            <person name="Zhong S."/>
            <person name="Turgeon B.G."/>
        </authorList>
    </citation>
    <scope>NUCLEOTIDE SEQUENCE [LARGE SCALE GENOMIC DNA]</scope>
    <source>
        <strain evidence="8">28A</strain>
    </source>
</reference>
<dbReference type="GeneID" id="19395616"/>
<dbReference type="PANTHER" id="PTHR23502:SF20">
    <property type="entry name" value="TRANSPORTER, PUTATIVE (AFU_ORTHOLOGUE AFUA_6G13880)-RELATED"/>
    <property type="match status" value="1"/>
</dbReference>
<gene>
    <name evidence="7" type="ORF">SETTUDRAFT_114017</name>
</gene>
<dbReference type="PROSITE" id="PS50850">
    <property type="entry name" value="MFS"/>
    <property type="match status" value="1"/>
</dbReference>
<feature type="transmembrane region" description="Helical" evidence="5">
    <location>
        <begin position="504"/>
        <end position="525"/>
    </location>
</feature>
<feature type="transmembrane region" description="Helical" evidence="5">
    <location>
        <begin position="109"/>
        <end position="131"/>
    </location>
</feature>
<dbReference type="Proteomes" id="UP000016935">
    <property type="component" value="Unassembled WGS sequence"/>
</dbReference>
<dbReference type="AlphaFoldDB" id="R0J5A5"/>
<dbReference type="InterPro" id="IPR011701">
    <property type="entry name" value="MFS"/>
</dbReference>
<keyword evidence="8" id="KW-1185">Reference proteome</keyword>
<evidence type="ECO:0000256" key="1">
    <source>
        <dbReference type="ARBA" id="ARBA00004141"/>
    </source>
</evidence>
<dbReference type="HOGENOM" id="CLU_008455_13_0_1"/>
<feature type="transmembrane region" description="Helical" evidence="5">
    <location>
        <begin position="321"/>
        <end position="354"/>
    </location>
</feature>
<keyword evidence="4 5" id="KW-0472">Membrane</keyword>
<evidence type="ECO:0000256" key="2">
    <source>
        <dbReference type="ARBA" id="ARBA00022692"/>
    </source>
</evidence>
<proteinExistence type="predicted"/>
<dbReference type="STRING" id="671987.R0J5A5"/>
<evidence type="ECO:0000259" key="6">
    <source>
        <dbReference type="PROSITE" id="PS50850"/>
    </source>
</evidence>
<dbReference type="GO" id="GO:0022857">
    <property type="term" value="F:transmembrane transporter activity"/>
    <property type="evidence" value="ECO:0007669"/>
    <property type="project" value="InterPro"/>
</dbReference>
<feature type="transmembrane region" description="Helical" evidence="5">
    <location>
        <begin position="438"/>
        <end position="462"/>
    </location>
</feature>
<reference evidence="7 8" key="1">
    <citation type="journal article" date="2012" name="PLoS Pathog.">
        <title>Diverse lifestyles and strategies of plant pathogenesis encoded in the genomes of eighteen Dothideomycetes fungi.</title>
        <authorList>
            <person name="Ohm R.A."/>
            <person name="Feau N."/>
            <person name="Henrissat B."/>
            <person name="Schoch C.L."/>
            <person name="Horwitz B.A."/>
            <person name="Barry K.W."/>
            <person name="Condon B.J."/>
            <person name="Copeland A.C."/>
            <person name="Dhillon B."/>
            <person name="Glaser F."/>
            <person name="Hesse C.N."/>
            <person name="Kosti I."/>
            <person name="LaButti K."/>
            <person name="Lindquist E.A."/>
            <person name="Lucas S."/>
            <person name="Salamov A.A."/>
            <person name="Bradshaw R.E."/>
            <person name="Ciuffetti L."/>
            <person name="Hamelin R.C."/>
            <person name="Kema G.H.J."/>
            <person name="Lawrence C."/>
            <person name="Scott J.A."/>
            <person name="Spatafora J.W."/>
            <person name="Turgeon B.G."/>
            <person name="de Wit P.J.G.M."/>
            <person name="Zhong S."/>
            <person name="Goodwin S.B."/>
            <person name="Grigoriev I.V."/>
        </authorList>
    </citation>
    <scope>NUCLEOTIDE SEQUENCE [LARGE SCALE GENOMIC DNA]</scope>
    <source>
        <strain evidence="8">28A</strain>
    </source>
</reference>
<dbReference type="eggNOG" id="KOG0255">
    <property type="taxonomic scope" value="Eukaryota"/>
</dbReference>
<sequence length="546" mass="59488">MPLGILEDSKLEHVPGTAPLNELGRTDLEIANDIDPRLLKHDASGQIVLIPQPSDSPNDPYNWPKWQKEMFTVVIAYGCGCVGAVGPLFTSAFVPMSEQFGVSLQRFTLGANGSCTAAIAVGSLFCNTLAVKIGKRPIYIATTLGMAVTSFWAAESTTLGSLSAARAVQGICMAPFEALIPSSVGDIWHVHERGFRMAIFNLGVLGGINLASPIAGPIIQYGSYKACMHAMGGAFVLMLVLVIFFMPESAFHRVNALNIDTGVHTVDMEKKEKEEAVAHIEDDQQLQHSPSEPRDPYVKTLKIWSGYWDQVSFWRTLIRPFVVIASPAVIWATLLFTICISWLVLISITLSQIFSGPPYNFSVSEVGATNVSSFVASLLATLIAGTVVDGVAKVMSKHNHGIFEPEFRLPVMVTYLVFTATGFFAWGQALYKADPWPVPVVVCLGIINFGVQLGTTGVVTYVSDCHREQSAEAFAIMNFLKNFFAFGLTFYSNDWIATQGVRNTFYVIGGITIAVTLTTIPMYIYGKRARSWVARSGVLDSVLARK</sequence>
<dbReference type="InterPro" id="IPR020846">
    <property type="entry name" value="MFS_dom"/>
</dbReference>